<dbReference type="OrthoDB" id="1434917at2"/>
<evidence type="ECO:0000259" key="1">
    <source>
        <dbReference type="Pfam" id="PF12867"/>
    </source>
</evidence>
<feature type="domain" description="DinB-like" evidence="1">
    <location>
        <begin position="12"/>
        <end position="155"/>
    </location>
</feature>
<sequence>MDHDLSQTISLLTRTPAALDALLRGLPEAWTHRNEGKGTWTAFEVVGHLAYGERTDWMLRAKQILSNRSQPASDLPAFRPFDRLGQQRESQGKSLSNLLDEFARLREQNLAELHAFHLKPADLQLQGRHPAFGLVTLSQLLATWATHDLTHLHQLSRILAHQYRETVGPWSAYLGVLHCNGHSS</sequence>
<reference evidence="2 3" key="1">
    <citation type="submission" date="2019-02" db="EMBL/GenBank/DDBJ databases">
        <title>Genomic Encyclopedia of Archaeal and Bacterial Type Strains, Phase II (KMG-II): from individual species to whole genera.</title>
        <authorList>
            <person name="Goeker M."/>
        </authorList>
    </citation>
    <scope>NUCLEOTIDE SEQUENCE [LARGE SCALE GENOMIC DNA]</scope>
    <source>
        <strain evidence="2 3">DSM 18101</strain>
    </source>
</reference>
<evidence type="ECO:0000313" key="3">
    <source>
        <dbReference type="Proteomes" id="UP000292958"/>
    </source>
</evidence>
<dbReference type="RefSeq" id="WP_130419925.1">
    <property type="nucleotide sequence ID" value="NZ_SHKW01000001.1"/>
</dbReference>
<dbReference type="EMBL" id="SHKW01000001">
    <property type="protein sequence ID" value="RZU42125.1"/>
    <property type="molecule type" value="Genomic_DNA"/>
</dbReference>
<evidence type="ECO:0000313" key="2">
    <source>
        <dbReference type="EMBL" id="RZU42125.1"/>
    </source>
</evidence>
<comment type="caution">
    <text evidence="2">The sequence shown here is derived from an EMBL/GenBank/DDBJ whole genome shotgun (WGS) entry which is preliminary data.</text>
</comment>
<name>A0A4Q7YY98_9BACT</name>
<dbReference type="Pfam" id="PF12867">
    <property type="entry name" value="DinB_2"/>
    <property type="match status" value="1"/>
</dbReference>
<dbReference type="AlphaFoldDB" id="A0A4Q7YY98"/>
<keyword evidence="3" id="KW-1185">Reference proteome</keyword>
<gene>
    <name evidence="2" type="ORF">BDD14_3672</name>
</gene>
<dbReference type="SUPFAM" id="SSF109854">
    <property type="entry name" value="DinB/YfiT-like putative metalloenzymes"/>
    <property type="match status" value="1"/>
</dbReference>
<proteinExistence type="predicted"/>
<dbReference type="Gene3D" id="1.20.120.450">
    <property type="entry name" value="dinb family like domain"/>
    <property type="match status" value="1"/>
</dbReference>
<organism evidence="2 3">
    <name type="scientific">Edaphobacter modestus</name>
    <dbReference type="NCBI Taxonomy" id="388466"/>
    <lineage>
        <taxon>Bacteria</taxon>
        <taxon>Pseudomonadati</taxon>
        <taxon>Acidobacteriota</taxon>
        <taxon>Terriglobia</taxon>
        <taxon>Terriglobales</taxon>
        <taxon>Acidobacteriaceae</taxon>
        <taxon>Edaphobacter</taxon>
    </lineage>
</organism>
<accession>A0A4Q7YY98</accession>
<dbReference type="InterPro" id="IPR034660">
    <property type="entry name" value="DinB/YfiT-like"/>
</dbReference>
<dbReference type="Proteomes" id="UP000292958">
    <property type="component" value="Unassembled WGS sequence"/>
</dbReference>
<protein>
    <submittedName>
        <fullName evidence="2">DinB family protein</fullName>
    </submittedName>
</protein>
<dbReference type="InterPro" id="IPR024775">
    <property type="entry name" value="DinB-like"/>
</dbReference>